<dbReference type="SMART" id="SM00305">
    <property type="entry name" value="HintC"/>
    <property type="match status" value="2"/>
</dbReference>
<dbReference type="GO" id="GO:0010468">
    <property type="term" value="P:regulation of gene expression"/>
    <property type="evidence" value="ECO:0007669"/>
    <property type="project" value="TreeGrafter"/>
</dbReference>
<dbReference type="InterPro" id="IPR036844">
    <property type="entry name" value="Hint_dom_sf"/>
</dbReference>
<dbReference type="PRINTS" id="PR00632">
    <property type="entry name" value="SONICHHOG"/>
</dbReference>
<dbReference type="GO" id="GO:0001708">
    <property type="term" value="P:cell fate specification"/>
    <property type="evidence" value="ECO:0007669"/>
    <property type="project" value="TreeGrafter"/>
</dbReference>
<keyword evidence="1" id="KW-0217">Developmental protein</keyword>
<evidence type="ECO:0000259" key="5">
    <source>
        <dbReference type="SMART" id="SM00306"/>
    </source>
</evidence>
<keyword evidence="2 3" id="KW-0732">Signal</keyword>
<protein>
    <submittedName>
        <fullName evidence="6">Uncharacterized protein</fullName>
    </submittedName>
</protein>
<feature type="signal peptide" evidence="3">
    <location>
        <begin position="1"/>
        <end position="20"/>
    </location>
</feature>
<dbReference type="Proteomes" id="UP000663852">
    <property type="component" value="Unassembled WGS sequence"/>
</dbReference>
<accession>A0A815B913</accession>
<proteinExistence type="predicted"/>
<dbReference type="GO" id="GO:0005509">
    <property type="term" value="F:calcium ion binding"/>
    <property type="evidence" value="ECO:0007669"/>
    <property type="project" value="TreeGrafter"/>
</dbReference>
<dbReference type="InterPro" id="IPR001767">
    <property type="entry name" value="Hedgehog_Hint"/>
</dbReference>
<dbReference type="EMBL" id="CAJNOJ010000191">
    <property type="protein sequence ID" value="CAF1268022.1"/>
    <property type="molecule type" value="Genomic_DNA"/>
</dbReference>
<name>A0A815B913_ADIRI</name>
<dbReference type="GO" id="GO:0005615">
    <property type="term" value="C:extracellular space"/>
    <property type="evidence" value="ECO:0007669"/>
    <property type="project" value="TreeGrafter"/>
</dbReference>
<dbReference type="PANTHER" id="PTHR11889:SF31">
    <property type="entry name" value="PROTEIN HEDGEHOG"/>
    <property type="match status" value="1"/>
</dbReference>
<reference evidence="6" key="1">
    <citation type="submission" date="2021-02" db="EMBL/GenBank/DDBJ databases">
        <authorList>
            <person name="Nowell W R."/>
        </authorList>
    </citation>
    <scope>NUCLEOTIDE SEQUENCE</scope>
</reference>
<comment type="caution">
    <text evidence="6">The sequence shown here is derived from an EMBL/GenBank/DDBJ whole genome shotgun (WGS) entry which is preliminary data.</text>
</comment>
<dbReference type="GO" id="GO:0007267">
    <property type="term" value="P:cell-cell signaling"/>
    <property type="evidence" value="ECO:0007669"/>
    <property type="project" value="InterPro"/>
</dbReference>
<dbReference type="SMART" id="SM00306">
    <property type="entry name" value="HintN"/>
    <property type="match status" value="2"/>
</dbReference>
<feature type="domain" description="Hint" evidence="4">
    <location>
        <begin position="211"/>
        <end position="255"/>
    </location>
</feature>
<sequence length="596" mass="66367">MMMFWKLMFILAVFTATTQADCPMSQNPKAVIECLRYITSGLYGAVTKDLKIICSIASDIAICARRELGDCVAAEVGRKALDEIRDLADNCCPDRNRPRCPIRDSIINEQRCFAADSLVTLANGQHKFITQLQSGDTLLAYDDKTKQLIHTPLLTMLDFQPHRFALFKQLTTLSGRQLSLTSSHLLPTSDQSYVMAKNLRIGMNIYVMNDEGVLVSETITNITDVVKQGYAAPLTAEGTLIVNNIASSCYATINSHHVAHAAVAPMRWWYRLFGMSWKGSEGGEGIHWSCCVQSRFPRHLTAPIYYDVIQNSTYHDPLELIECLSHLSTMLLGFAKNDISRVCRSTSLIAQCAQGHLSECVGQQLGIAAFNEIRHLALNCCPDRNSANCSIRDSTLKDQRCFAADSLVTLANGQHKFITQLQSGDTLLAYDDKTKQLIHTPLLTMLDFQPHRFALFKQLTTLSGRQLSLTSSHLLPTSEQSYVMAKNLRIGMNIYVMNDEGVLMSETITNITDVVKQGYVAPLTAEGTLIVNNIASSCYATINSHHVAHGAVAPMRWWYRLFGMSWKGSEGGEGIHWFANMLYEIAVFIVPSIIHY</sequence>
<evidence type="ECO:0000259" key="4">
    <source>
        <dbReference type="SMART" id="SM00305"/>
    </source>
</evidence>
<dbReference type="InterPro" id="IPR001657">
    <property type="entry name" value="Hedgehog"/>
</dbReference>
<evidence type="ECO:0000256" key="3">
    <source>
        <dbReference type="SAM" id="SignalP"/>
    </source>
</evidence>
<dbReference type="CDD" id="cd00081">
    <property type="entry name" value="Hint"/>
    <property type="match status" value="2"/>
</dbReference>
<dbReference type="Gene3D" id="2.170.16.10">
    <property type="entry name" value="Hedgehog/Intein (Hint) domain"/>
    <property type="match status" value="2"/>
</dbReference>
<feature type="chain" id="PRO_5032668388" evidence="3">
    <location>
        <begin position="21"/>
        <end position="596"/>
    </location>
</feature>
<feature type="domain" description="Hint" evidence="5">
    <location>
        <begin position="110"/>
        <end position="209"/>
    </location>
</feature>
<evidence type="ECO:0000256" key="1">
    <source>
        <dbReference type="ARBA" id="ARBA00022473"/>
    </source>
</evidence>
<dbReference type="InterPro" id="IPR003587">
    <property type="entry name" value="Hint_dom_N"/>
</dbReference>
<dbReference type="GO" id="GO:0016539">
    <property type="term" value="P:intein-mediated protein splicing"/>
    <property type="evidence" value="ECO:0007669"/>
    <property type="project" value="InterPro"/>
</dbReference>
<dbReference type="GO" id="GO:0016540">
    <property type="term" value="P:protein autoprocessing"/>
    <property type="evidence" value="ECO:0007669"/>
    <property type="project" value="InterPro"/>
</dbReference>
<dbReference type="InterPro" id="IPR050387">
    <property type="entry name" value="Hedgehog_Signaling"/>
</dbReference>
<dbReference type="PANTHER" id="PTHR11889">
    <property type="entry name" value="HEDGEHOG"/>
    <property type="match status" value="1"/>
</dbReference>
<gene>
    <name evidence="6" type="ORF">EDS130_LOCUS28875</name>
</gene>
<evidence type="ECO:0000256" key="2">
    <source>
        <dbReference type="ARBA" id="ARBA00022729"/>
    </source>
</evidence>
<dbReference type="AlphaFoldDB" id="A0A815B913"/>
<dbReference type="SUPFAM" id="SSF51294">
    <property type="entry name" value="Hedgehog/intein (Hint) domain"/>
    <property type="match status" value="2"/>
</dbReference>
<dbReference type="Pfam" id="PF01079">
    <property type="entry name" value="Hint"/>
    <property type="match status" value="2"/>
</dbReference>
<organism evidence="6 7">
    <name type="scientific">Adineta ricciae</name>
    <name type="common">Rotifer</name>
    <dbReference type="NCBI Taxonomy" id="249248"/>
    <lineage>
        <taxon>Eukaryota</taxon>
        <taxon>Metazoa</taxon>
        <taxon>Spiralia</taxon>
        <taxon>Gnathifera</taxon>
        <taxon>Rotifera</taxon>
        <taxon>Eurotatoria</taxon>
        <taxon>Bdelloidea</taxon>
        <taxon>Adinetida</taxon>
        <taxon>Adinetidae</taxon>
        <taxon>Adineta</taxon>
    </lineage>
</organism>
<evidence type="ECO:0000313" key="7">
    <source>
        <dbReference type="Proteomes" id="UP000663852"/>
    </source>
</evidence>
<dbReference type="OrthoDB" id="5212at2759"/>
<feature type="domain" description="Hint" evidence="4">
    <location>
        <begin position="500"/>
        <end position="544"/>
    </location>
</feature>
<dbReference type="GO" id="GO:0005113">
    <property type="term" value="F:patched binding"/>
    <property type="evidence" value="ECO:0007669"/>
    <property type="project" value="TreeGrafter"/>
</dbReference>
<dbReference type="InterPro" id="IPR003586">
    <property type="entry name" value="Hint_dom_C"/>
</dbReference>
<dbReference type="PROSITE" id="PS50817">
    <property type="entry name" value="INTEIN_N_TER"/>
    <property type="match status" value="2"/>
</dbReference>
<dbReference type="InterPro" id="IPR006141">
    <property type="entry name" value="Intein_N"/>
</dbReference>
<evidence type="ECO:0000313" key="6">
    <source>
        <dbReference type="EMBL" id="CAF1268022.1"/>
    </source>
</evidence>
<dbReference type="GO" id="GO:0048731">
    <property type="term" value="P:system development"/>
    <property type="evidence" value="ECO:0007669"/>
    <property type="project" value="UniProtKB-ARBA"/>
</dbReference>
<dbReference type="GO" id="GO:0007224">
    <property type="term" value="P:smoothened signaling pathway"/>
    <property type="evidence" value="ECO:0007669"/>
    <property type="project" value="TreeGrafter"/>
</dbReference>
<feature type="domain" description="Hint" evidence="5">
    <location>
        <begin position="399"/>
        <end position="498"/>
    </location>
</feature>